<dbReference type="Proteomes" id="UP001596978">
    <property type="component" value="Unassembled WGS sequence"/>
</dbReference>
<name>A0ABW3CW44_9FLAO</name>
<keyword evidence="2" id="KW-1185">Reference proteome</keyword>
<dbReference type="RefSeq" id="WP_386406051.1">
    <property type="nucleotide sequence ID" value="NZ_JBHTJH010000004.1"/>
</dbReference>
<proteinExistence type="predicted"/>
<gene>
    <name evidence="1" type="ORF">ACFQ1M_07205</name>
</gene>
<protein>
    <recommendedName>
        <fullName evidence="3">Lipoprotein</fullName>
    </recommendedName>
</protein>
<organism evidence="1 2">
    <name type="scientific">Sungkyunkwania multivorans</name>
    <dbReference type="NCBI Taxonomy" id="1173618"/>
    <lineage>
        <taxon>Bacteria</taxon>
        <taxon>Pseudomonadati</taxon>
        <taxon>Bacteroidota</taxon>
        <taxon>Flavobacteriia</taxon>
        <taxon>Flavobacteriales</taxon>
        <taxon>Flavobacteriaceae</taxon>
        <taxon>Sungkyunkwania</taxon>
    </lineage>
</organism>
<evidence type="ECO:0000313" key="2">
    <source>
        <dbReference type="Proteomes" id="UP001596978"/>
    </source>
</evidence>
<dbReference type="PROSITE" id="PS51257">
    <property type="entry name" value="PROKAR_LIPOPROTEIN"/>
    <property type="match status" value="1"/>
</dbReference>
<comment type="caution">
    <text evidence="1">The sequence shown here is derived from an EMBL/GenBank/DDBJ whole genome shotgun (WGS) entry which is preliminary data.</text>
</comment>
<evidence type="ECO:0000313" key="1">
    <source>
        <dbReference type="EMBL" id="MFD0861989.1"/>
    </source>
</evidence>
<accession>A0ABW3CW44</accession>
<sequence>MKRSMVLFLTVSFLLGCSSSDDVRKADYVGKTFDHRFFDTLQECLDAQPDPNFFINCHQQLSFIDLETAEISLTDIIYRVDYSVFGNRVTLRSGPNTLEFQQDIVFERISDSSLRRISDNSVWYERNGDDIWE</sequence>
<dbReference type="EMBL" id="JBHTJH010000004">
    <property type="protein sequence ID" value="MFD0861989.1"/>
    <property type="molecule type" value="Genomic_DNA"/>
</dbReference>
<evidence type="ECO:0008006" key="3">
    <source>
        <dbReference type="Google" id="ProtNLM"/>
    </source>
</evidence>
<reference evidence="2" key="1">
    <citation type="journal article" date="2019" name="Int. J. Syst. Evol. Microbiol.">
        <title>The Global Catalogue of Microorganisms (GCM) 10K type strain sequencing project: providing services to taxonomists for standard genome sequencing and annotation.</title>
        <authorList>
            <consortium name="The Broad Institute Genomics Platform"/>
            <consortium name="The Broad Institute Genome Sequencing Center for Infectious Disease"/>
            <person name="Wu L."/>
            <person name="Ma J."/>
        </authorList>
    </citation>
    <scope>NUCLEOTIDE SEQUENCE [LARGE SCALE GENOMIC DNA]</scope>
    <source>
        <strain evidence="2">CCUG 62952</strain>
    </source>
</reference>